<sequence>MARLAGVDLPREKRMEIALTYIYGIGKHHAKETLAATGVSPDLRAKDLSDEDLLKLRDYIDEHFRVEGDLRREVAADIRRKVEIGCYQGLRHRRGLPVHGQRTKTNARSSKGPRKTIAGKKKAGKK</sequence>
<comment type="function">
    <text evidence="7">Located at the top of the head of the 30S subunit, it contacts several helices of the 16S rRNA. In the 70S ribosome it contacts the 23S rRNA (bridge B1a) and protein L5 of the 50S subunit (bridge B1b), connecting the 2 subunits; these bridges are implicated in subunit movement. Contacts the tRNAs in the A and P-sites.</text>
</comment>
<evidence type="ECO:0000256" key="8">
    <source>
        <dbReference type="RuleBase" id="RU003830"/>
    </source>
</evidence>
<evidence type="ECO:0000313" key="10">
    <source>
        <dbReference type="EMBL" id="RZU33187.1"/>
    </source>
</evidence>
<dbReference type="Pfam" id="PF00416">
    <property type="entry name" value="Ribosomal_S13"/>
    <property type="match status" value="1"/>
</dbReference>
<evidence type="ECO:0000313" key="11">
    <source>
        <dbReference type="Proteomes" id="UP000292507"/>
    </source>
</evidence>
<accession>A0A4Q7Y802</accession>
<dbReference type="GO" id="GO:0019843">
    <property type="term" value="F:rRNA binding"/>
    <property type="evidence" value="ECO:0007669"/>
    <property type="project" value="UniProtKB-UniRule"/>
</dbReference>
<evidence type="ECO:0000256" key="2">
    <source>
        <dbReference type="ARBA" id="ARBA00022730"/>
    </source>
</evidence>
<proteinExistence type="inferred from homology"/>
<dbReference type="RefSeq" id="WP_104527727.1">
    <property type="nucleotide sequence ID" value="NZ_POQT01000007.1"/>
</dbReference>
<evidence type="ECO:0000256" key="3">
    <source>
        <dbReference type="ARBA" id="ARBA00022884"/>
    </source>
</evidence>
<evidence type="ECO:0000256" key="4">
    <source>
        <dbReference type="ARBA" id="ARBA00022980"/>
    </source>
</evidence>
<comment type="caution">
    <text evidence="10">The sequence shown here is derived from an EMBL/GenBank/DDBJ whole genome shotgun (WGS) entry which is preliminary data.</text>
</comment>
<evidence type="ECO:0000256" key="1">
    <source>
        <dbReference type="ARBA" id="ARBA00008080"/>
    </source>
</evidence>
<dbReference type="FunFam" id="1.10.8.50:FF:000001">
    <property type="entry name" value="30S ribosomal protein S13"/>
    <property type="match status" value="1"/>
</dbReference>
<dbReference type="HAMAP" id="MF_01315">
    <property type="entry name" value="Ribosomal_uS13"/>
    <property type="match status" value="1"/>
</dbReference>
<dbReference type="PROSITE" id="PS50159">
    <property type="entry name" value="RIBOSOMAL_S13_2"/>
    <property type="match status" value="1"/>
</dbReference>
<dbReference type="Gene3D" id="4.10.910.10">
    <property type="entry name" value="30s ribosomal protein s13, domain 2"/>
    <property type="match status" value="1"/>
</dbReference>
<dbReference type="PANTHER" id="PTHR10871">
    <property type="entry name" value="30S RIBOSOMAL PROTEIN S13/40S RIBOSOMAL PROTEIN S18"/>
    <property type="match status" value="1"/>
</dbReference>
<dbReference type="GO" id="GO:0000049">
    <property type="term" value="F:tRNA binding"/>
    <property type="evidence" value="ECO:0007669"/>
    <property type="project" value="UniProtKB-UniRule"/>
</dbReference>
<dbReference type="InterPro" id="IPR010979">
    <property type="entry name" value="Ribosomal_uS13-like_H2TH"/>
</dbReference>
<dbReference type="NCBIfam" id="TIGR03631">
    <property type="entry name" value="uS13_bact"/>
    <property type="match status" value="1"/>
</dbReference>
<protein>
    <recommendedName>
        <fullName evidence="6 7">Small ribosomal subunit protein uS13</fullName>
    </recommendedName>
</protein>
<dbReference type="Proteomes" id="UP000292507">
    <property type="component" value="Unassembled WGS sequence"/>
</dbReference>
<dbReference type="InterPro" id="IPR018269">
    <property type="entry name" value="Ribosomal_uS13_CS"/>
</dbReference>
<dbReference type="GO" id="GO:0005829">
    <property type="term" value="C:cytosol"/>
    <property type="evidence" value="ECO:0007669"/>
    <property type="project" value="TreeGrafter"/>
</dbReference>
<evidence type="ECO:0000256" key="6">
    <source>
        <dbReference type="ARBA" id="ARBA00035166"/>
    </source>
</evidence>
<dbReference type="Gene3D" id="1.10.8.50">
    <property type="match status" value="1"/>
</dbReference>
<name>A0A4Q7Y802_9ACTN</name>
<feature type="compositionally biased region" description="Basic residues" evidence="9">
    <location>
        <begin position="111"/>
        <end position="126"/>
    </location>
</feature>
<dbReference type="InterPro" id="IPR027437">
    <property type="entry name" value="Rbsml_uS13_C"/>
</dbReference>
<keyword evidence="11" id="KW-1185">Reference proteome</keyword>
<dbReference type="PANTHER" id="PTHR10871:SF1">
    <property type="entry name" value="SMALL RIBOSOMAL SUBUNIT PROTEIN US13M"/>
    <property type="match status" value="1"/>
</dbReference>
<reference evidence="10 11" key="1">
    <citation type="submission" date="2019-02" db="EMBL/GenBank/DDBJ databases">
        <title>Sequencing the genomes of 1000 actinobacteria strains.</title>
        <authorList>
            <person name="Klenk H.-P."/>
        </authorList>
    </citation>
    <scope>NUCLEOTIDE SEQUENCE [LARGE SCALE GENOMIC DNA]</scope>
    <source>
        <strain evidence="10 11">DSM 44509</strain>
    </source>
</reference>
<feature type="region of interest" description="Disordered" evidence="9">
    <location>
        <begin position="93"/>
        <end position="126"/>
    </location>
</feature>
<keyword evidence="3 7" id="KW-0694">RNA-binding</keyword>
<dbReference type="EMBL" id="SHKV01000001">
    <property type="protein sequence ID" value="RZU33187.1"/>
    <property type="molecule type" value="Genomic_DNA"/>
</dbReference>
<dbReference type="InterPro" id="IPR019980">
    <property type="entry name" value="Ribosomal_uS13_bac-type"/>
</dbReference>
<dbReference type="PIRSF" id="PIRSF002134">
    <property type="entry name" value="Ribosomal_S13"/>
    <property type="match status" value="1"/>
</dbReference>
<evidence type="ECO:0000256" key="9">
    <source>
        <dbReference type="SAM" id="MobiDB-lite"/>
    </source>
</evidence>
<gene>
    <name evidence="7" type="primary">rpsM</name>
    <name evidence="10" type="ORF">BKA19_2903</name>
</gene>
<dbReference type="AlphaFoldDB" id="A0A4Q7Y802"/>
<comment type="subunit">
    <text evidence="7">Part of the 30S ribosomal subunit. Forms a loose heterodimer with protein S19. Forms two bridges to the 50S subunit in the 70S ribosome.</text>
</comment>
<comment type="similarity">
    <text evidence="1 7 8">Belongs to the universal ribosomal protein uS13 family.</text>
</comment>
<dbReference type="InterPro" id="IPR001892">
    <property type="entry name" value="Ribosomal_uS13"/>
</dbReference>
<dbReference type="PROSITE" id="PS00646">
    <property type="entry name" value="RIBOSOMAL_S13_1"/>
    <property type="match status" value="1"/>
</dbReference>
<dbReference type="FunFam" id="4.10.910.10:FF:000001">
    <property type="entry name" value="30S ribosomal protein S13"/>
    <property type="match status" value="1"/>
</dbReference>
<evidence type="ECO:0000256" key="5">
    <source>
        <dbReference type="ARBA" id="ARBA00023274"/>
    </source>
</evidence>
<organism evidence="10 11">
    <name type="scientific">Blastococcus saxobsidens</name>
    <dbReference type="NCBI Taxonomy" id="138336"/>
    <lineage>
        <taxon>Bacteria</taxon>
        <taxon>Bacillati</taxon>
        <taxon>Actinomycetota</taxon>
        <taxon>Actinomycetes</taxon>
        <taxon>Geodermatophilales</taxon>
        <taxon>Geodermatophilaceae</taxon>
        <taxon>Blastococcus</taxon>
    </lineage>
</organism>
<keyword evidence="5 7" id="KW-0687">Ribonucleoprotein</keyword>
<keyword evidence="7" id="KW-0820">tRNA-binding</keyword>
<dbReference type="GO" id="GO:0015935">
    <property type="term" value="C:small ribosomal subunit"/>
    <property type="evidence" value="ECO:0007669"/>
    <property type="project" value="TreeGrafter"/>
</dbReference>
<dbReference type="GO" id="GO:0006412">
    <property type="term" value="P:translation"/>
    <property type="evidence" value="ECO:0007669"/>
    <property type="project" value="UniProtKB-UniRule"/>
</dbReference>
<dbReference type="SUPFAM" id="SSF46946">
    <property type="entry name" value="S13-like H2TH domain"/>
    <property type="match status" value="1"/>
</dbReference>
<dbReference type="GO" id="GO:0003735">
    <property type="term" value="F:structural constituent of ribosome"/>
    <property type="evidence" value="ECO:0007669"/>
    <property type="project" value="InterPro"/>
</dbReference>
<keyword evidence="2 7" id="KW-0699">rRNA-binding</keyword>
<dbReference type="OrthoDB" id="9803610at2"/>
<evidence type="ECO:0000256" key="7">
    <source>
        <dbReference type="HAMAP-Rule" id="MF_01315"/>
    </source>
</evidence>
<keyword evidence="4 7" id="KW-0689">Ribosomal protein</keyword>